<dbReference type="InterPro" id="IPR002921">
    <property type="entry name" value="Fungal_lipase-type"/>
</dbReference>
<dbReference type="EMBL" id="JACXVP010000005">
    <property type="protein sequence ID" value="KAG5606194.1"/>
    <property type="molecule type" value="Genomic_DNA"/>
</dbReference>
<name>A0A9J5Z0K0_SOLCO</name>
<evidence type="ECO:0000256" key="7">
    <source>
        <dbReference type="ARBA" id="ARBA00022963"/>
    </source>
</evidence>
<dbReference type="PANTHER" id="PTHR31403:SF11">
    <property type="entry name" value="OS12G0614500 PROTEIN"/>
    <property type="match status" value="1"/>
</dbReference>
<dbReference type="SUPFAM" id="SSF53474">
    <property type="entry name" value="alpha/beta-Hydrolases"/>
    <property type="match status" value="1"/>
</dbReference>
<evidence type="ECO:0000256" key="2">
    <source>
        <dbReference type="ARBA" id="ARBA00010701"/>
    </source>
</evidence>
<dbReference type="PANTHER" id="PTHR31403">
    <property type="entry name" value="PHOSPHOLIPASE A1-IBETA2, CHLOROPLASTIC"/>
    <property type="match status" value="1"/>
</dbReference>
<keyword evidence="6" id="KW-0809">Transit peptide</keyword>
<dbReference type="GO" id="GO:0047714">
    <property type="term" value="F:galactolipase activity"/>
    <property type="evidence" value="ECO:0007669"/>
    <property type="project" value="UniProtKB-ARBA"/>
</dbReference>
<evidence type="ECO:0000313" key="10">
    <source>
        <dbReference type="EMBL" id="KAG5606194.1"/>
    </source>
</evidence>
<dbReference type="Gene3D" id="3.40.50.1820">
    <property type="entry name" value="alpha/beta hydrolase"/>
    <property type="match status" value="1"/>
</dbReference>
<keyword evidence="5" id="KW-0378">Hydrolase</keyword>
<keyword evidence="11" id="KW-1185">Reference proteome</keyword>
<organism evidence="10 11">
    <name type="scientific">Solanum commersonii</name>
    <name type="common">Commerson's wild potato</name>
    <name type="synonym">Commerson's nightshade</name>
    <dbReference type="NCBI Taxonomy" id="4109"/>
    <lineage>
        <taxon>Eukaryota</taxon>
        <taxon>Viridiplantae</taxon>
        <taxon>Streptophyta</taxon>
        <taxon>Embryophyta</taxon>
        <taxon>Tracheophyta</taxon>
        <taxon>Spermatophyta</taxon>
        <taxon>Magnoliopsida</taxon>
        <taxon>eudicotyledons</taxon>
        <taxon>Gunneridae</taxon>
        <taxon>Pentapetalae</taxon>
        <taxon>asterids</taxon>
        <taxon>lamiids</taxon>
        <taxon>Solanales</taxon>
        <taxon>Solanaceae</taxon>
        <taxon>Solanoideae</taxon>
        <taxon>Solaneae</taxon>
        <taxon>Solanum</taxon>
    </lineage>
</organism>
<keyword evidence="3" id="KW-0150">Chloroplast</keyword>
<evidence type="ECO:0000256" key="6">
    <source>
        <dbReference type="ARBA" id="ARBA00022946"/>
    </source>
</evidence>
<comment type="subcellular location">
    <subcellularLocation>
        <location evidence="1">Plastid</location>
        <location evidence="1">Chloroplast</location>
    </subcellularLocation>
</comment>
<feature type="domain" description="Fungal lipase-type" evidence="9">
    <location>
        <begin position="2"/>
        <end position="88"/>
    </location>
</feature>
<protein>
    <recommendedName>
        <fullName evidence="9">Fungal lipase-type domain-containing protein</fullName>
    </recommendedName>
</protein>
<gene>
    <name evidence="10" type="ORF">H5410_027686</name>
</gene>
<dbReference type="GO" id="GO:0009507">
    <property type="term" value="C:chloroplast"/>
    <property type="evidence" value="ECO:0007669"/>
    <property type="project" value="UniProtKB-SubCell"/>
</dbReference>
<evidence type="ECO:0000259" key="9">
    <source>
        <dbReference type="Pfam" id="PF01764"/>
    </source>
</evidence>
<keyword evidence="4" id="KW-0934">Plastid</keyword>
<accession>A0A9J5Z0K0</accession>
<evidence type="ECO:0000313" key="11">
    <source>
        <dbReference type="Proteomes" id="UP000824120"/>
    </source>
</evidence>
<dbReference type="OrthoDB" id="1728595at2759"/>
<sequence>MKELKTLVDFYKTKGEQVSLTITGHSLGGALALLNAYELATNFQKLPISVISFASPRVGNISFRDELYQMGGKILRVTLKQDLVPRMLGIWIYTQVGAELKLDVRSSPYLKRGFNFIGINMFETYIHLVNGFVSSSSSFRSNSKRDVALVNKACDMLVD</sequence>
<evidence type="ECO:0000256" key="3">
    <source>
        <dbReference type="ARBA" id="ARBA00022528"/>
    </source>
</evidence>
<evidence type="ECO:0000256" key="4">
    <source>
        <dbReference type="ARBA" id="ARBA00022640"/>
    </source>
</evidence>
<dbReference type="AlphaFoldDB" id="A0A9J5Z0K0"/>
<dbReference type="CDD" id="cd00519">
    <property type="entry name" value="Lipase_3"/>
    <property type="match status" value="1"/>
</dbReference>
<dbReference type="Pfam" id="PF01764">
    <property type="entry name" value="Lipase_3"/>
    <property type="match status" value="1"/>
</dbReference>
<evidence type="ECO:0000256" key="1">
    <source>
        <dbReference type="ARBA" id="ARBA00004229"/>
    </source>
</evidence>
<comment type="similarity">
    <text evidence="2">Belongs to the AB hydrolase superfamily. Lipase family.</text>
</comment>
<reference evidence="10 11" key="1">
    <citation type="submission" date="2020-09" db="EMBL/GenBank/DDBJ databases">
        <title>De no assembly of potato wild relative species, Solanum commersonii.</title>
        <authorList>
            <person name="Cho K."/>
        </authorList>
    </citation>
    <scope>NUCLEOTIDE SEQUENCE [LARGE SCALE GENOMIC DNA]</scope>
    <source>
        <strain evidence="10">LZ3.2</strain>
        <tissue evidence="10">Leaf</tissue>
    </source>
</reference>
<proteinExistence type="inferred from homology"/>
<dbReference type="Proteomes" id="UP000824120">
    <property type="component" value="Chromosome 5"/>
</dbReference>
<evidence type="ECO:0000256" key="5">
    <source>
        <dbReference type="ARBA" id="ARBA00022801"/>
    </source>
</evidence>
<comment type="caution">
    <text evidence="10">The sequence shown here is derived from an EMBL/GenBank/DDBJ whole genome shotgun (WGS) entry which is preliminary data.</text>
</comment>
<keyword evidence="8" id="KW-0443">Lipid metabolism</keyword>
<dbReference type="GO" id="GO:0016042">
    <property type="term" value="P:lipid catabolic process"/>
    <property type="evidence" value="ECO:0007669"/>
    <property type="project" value="UniProtKB-KW"/>
</dbReference>
<keyword evidence="7" id="KW-0442">Lipid degradation</keyword>
<evidence type="ECO:0000256" key="8">
    <source>
        <dbReference type="ARBA" id="ARBA00023098"/>
    </source>
</evidence>
<dbReference type="InterPro" id="IPR029058">
    <property type="entry name" value="AB_hydrolase_fold"/>
</dbReference>
<dbReference type="GO" id="GO:0008970">
    <property type="term" value="F:phospholipase A1 activity"/>
    <property type="evidence" value="ECO:0007669"/>
    <property type="project" value="UniProtKB-ARBA"/>
</dbReference>